<name>A0A8D2H5U5_UROPR</name>
<evidence type="ECO:0000256" key="1">
    <source>
        <dbReference type="ARBA" id="ARBA00008853"/>
    </source>
</evidence>
<dbReference type="PRINTS" id="PR01790">
    <property type="entry name" value="SMP30FAMILY"/>
</dbReference>
<comment type="cofactor">
    <cofactor evidence="3">
        <name>Zn(2+)</name>
        <dbReference type="ChEBI" id="CHEBI:29105"/>
    </cofactor>
    <text evidence="3">Binds 1 divalent metal cation per subunit.</text>
</comment>
<dbReference type="GO" id="GO:0004341">
    <property type="term" value="F:gluconolactonase activity"/>
    <property type="evidence" value="ECO:0007669"/>
    <property type="project" value="TreeGrafter"/>
</dbReference>
<sequence length="275" mass="30734">MTTGLSGAVIRERYRMGECPVWEEETGQLVYVDITARTVCQWNPLSGEVQTMDPVAVWLCAREGIYVVAFGTCLGLLDWETGQVEWAAWLDHDKPHNMFNNGKVDPTGSFEAGTIPEVSAPGVWELWQGSLYILYADRSVIRQLDHLVYSVQAYDYNMQTGGLANPWLVCQLEPEQGMTDGLCMDTTGTLWVACIDGGRVVRMDPDTGMRLCTLEMPVFRVTSCYFQGRGADYPGLCVTSAVDSLSPEQLLLELQAGHVFKNLTTELYPQPYFIF</sequence>
<dbReference type="PANTHER" id="PTHR10907">
    <property type="entry name" value="REGUCALCIN"/>
    <property type="match status" value="1"/>
</dbReference>
<dbReference type="PANTHER" id="PTHR10907:SF64">
    <property type="entry name" value="REGUCALCIN"/>
    <property type="match status" value="1"/>
</dbReference>
<accession>A0A8D2H5U5</accession>
<keyword evidence="6" id="KW-1185">Reference proteome</keyword>
<protein>
    <recommendedName>
        <fullName evidence="4">SMP-30/Gluconolactonase/LRE-like region domain-containing protein</fullName>
    </recommendedName>
</protein>
<keyword evidence="3" id="KW-0479">Metal-binding</keyword>
<evidence type="ECO:0000259" key="4">
    <source>
        <dbReference type="Pfam" id="PF08450"/>
    </source>
</evidence>
<feature type="binding site" evidence="3">
    <location>
        <position position="100"/>
    </location>
    <ligand>
        <name>substrate</name>
    </ligand>
</feature>
<feature type="active site" description="Proton donor/acceptor" evidence="2">
    <location>
        <position position="180"/>
    </location>
</feature>
<evidence type="ECO:0000256" key="2">
    <source>
        <dbReference type="PIRSR" id="PIRSR605511-1"/>
    </source>
</evidence>
<dbReference type="Gene3D" id="2.120.10.30">
    <property type="entry name" value="TolB, C-terminal domain"/>
    <property type="match status" value="2"/>
</dbReference>
<evidence type="ECO:0000313" key="6">
    <source>
        <dbReference type="Proteomes" id="UP000694417"/>
    </source>
</evidence>
<dbReference type="Proteomes" id="UP000694417">
    <property type="component" value="Unplaced"/>
</dbReference>
<feature type="binding site" evidence="3">
    <location>
        <position position="180"/>
    </location>
    <ligand>
        <name>a divalent metal cation</name>
        <dbReference type="ChEBI" id="CHEBI:60240"/>
    </ligand>
</feature>
<keyword evidence="3" id="KW-0862">Zinc</keyword>
<organism evidence="5 6">
    <name type="scientific">Urocitellus parryii</name>
    <name type="common">Arctic ground squirrel</name>
    <name type="synonym">Spermophilus parryii</name>
    <dbReference type="NCBI Taxonomy" id="9999"/>
    <lineage>
        <taxon>Eukaryota</taxon>
        <taxon>Metazoa</taxon>
        <taxon>Chordata</taxon>
        <taxon>Craniata</taxon>
        <taxon>Vertebrata</taxon>
        <taxon>Euteleostomi</taxon>
        <taxon>Mammalia</taxon>
        <taxon>Eutheria</taxon>
        <taxon>Euarchontoglires</taxon>
        <taxon>Glires</taxon>
        <taxon>Rodentia</taxon>
        <taxon>Sciuromorpha</taxon>
        <taxon>Sciuridae</taxon>
        <taxon>Xerinae</taxon>
        <taxon>Marmotini</taxon>
        <taxon>Urocitellus</taxon>
    </lineage>
</organism>
<dbReference type="InterPro" id="IPR011042">
    <property type="entry name" value="6-blade_b-propeller_TolB-like"/>
</dbReference>
<dbReference type="InterPro" id="IPR005511">
    <property type="entry name" value="SMP-30"/>
</dbReference>
<reference evidence="5" key="1">
    <citation type="submission" date="2025-08" db="UniProtKB">
        <authorList>
            <consortium name="Ensembl"/>
        </authorList>
    </citation>
    <scope>IDENTIFICATION</scope>
</reference>
<evidence type="ECO:0000313" key="5">
    <source>
        <dbReference type="Ensembl" id="ENSUPAP00010008401.1"/>
    </source>
</evidence>
<reference evidence="5" key="2">
    <citation type="submission" date="2025-09" db="UniProtKB">
        <authorList>
            <consortium name="Ensembl"/>
        </authorList>
    </citation>
    <scope>IDENTIFICATION</scope>
</reference>
<dbReference type="Ensembl" id="ENSUPAT00010009630.1">
    <property type="protein sequence ID" value="ENSUPAP00010008401.1"/>
    <property type="gene ID" value="ENSUPAG00010006760.1"/>
</dbReference>
<dbReference type="AlphaFoldDB" id="A0A8D2H5U5"/>
<feature type="binding site" evidence="3">
    <location>
        <position position="18"/>
    </location>
    <ligand>
        <name>a divalent metal cation</name>
        <dbReference type="ChEBI" id="CHEBI:60240"/>
    </ligand>
</feature>
<comment type="similarity">
    <text evidence="1">Belongs to the SMP-30/CGR1 family.</text>
</comment>
<proteinExistence type="inferred from homology"/>
<dbReference type="GO" id="GO:0005509">
    <property type="term" value="F:calcium ion binding"/>
    <property type="evidence" value="ECO:0007669"/>
    <property type="project" value="TreeGrafter"/>
</dbReference>
<dbReference type="InterPro" id="IPR013658">
    <property type="entry name" value="SGL"/>
</dbReference>
<dbReference type="Pfam" id="PF08450">
    <property type="entry name" value="SGL"/>
    <property type="match status" value="1"/>
</dbReference>
<dbReference type="GeneTree" id="ENSGT00940000165116"/>
<dbReference type="GO" id="GO:0019853">
    <property type="term" value="P:L-ascorbic acid biosynthetic process"/>
    <property type="evidence" value="ECO:0007669"/>
    <property type="project" value="TreeGrafter"/>
</dbReference>
<feature type="domain" description="SMP-30/Gluconolactonase/LRE-like region" evidence="4">
    <location>
        <begin position="147"/>
        <end position="241"/>
    </location>
</feature>
<dbReference type="SUPFAM" id="SSF63829">
    <property type="entry name" value="Calcium-dependent phosphotriesterase"/>
    <property type="match status" value="1"/>
</dbReference>
<evidence type="ECO:0000256" key="3">
    <source>
        <dbReference type="PIRSR" id="PIRSR605511-2"/>
    </source>
</evidence>